<dbReference type="RefSeq" id="WP_154372290.1">
    <property type="nucleotide sequence ID" value="NZ_WKJK01000001.1"/>
</dbReference>
<protein>
    <submittedName>
        <fullName evidence="3">Uncharacterized protein</fullName>
    </submittedName>
</protein>
<feature type="transmembrane region" description="Helical" evidence="2">
    <location>
        <begin position="171"/>
        <end position="191"/>
    </location>
</feature>
<sequence length="390" mass="43828">MLDNIELKKDSKFVHFLFGDLSDRLRIEYNLDFYRLLKSEFASFANDEGVNPSARKSFLELVEQIDQTSVENPAFPTLAKLFELELLLVRAMPEWAVRAKIWSTRSTYRKLVGEEIYQQYEKTEPPNPRTAELEQVRADLIDLYKGRHWWHLNAIVMERGMRCFRETLIRWMFWGFLVAVALCACVHGAALSQSPNHSLYARTVTTLYLAIYAGILGAVISIARRVKNATDVPLSDTDPVIRLSTIVNGDAGIRLSMVIGGAFALVLYLLFVAQMQDSLLAKELTPRFQSVCVVAATCEDTVTTFRSMIPATARDLGKLLVWCFIAGFAEKFVPDILDKLAGANKDDAAKPKANDDNKDDPKDKEDKPANTDTPAPPPSQPPQDKQPPTQ</sequence>
<keyword evidence="2" id="KW-0472">Membrane</keyword>
<evidence type="ECO:0000256" key="2">
    <source>
        <dbReference type="SAM" id="Phobius"/>
    </source>
</evidence>
<feature type="transmembrane region" description="Helical" evidence="2">
    <location>
        <begin position="253"/>
        <end position="273"/>
    </location>
</feature>
<reference evidence="3 4" key="1">
    <citation type="submission" date="2019-11" db="EMBL/GenBank/DDBJ databases">
        <title>Novel species isolated from a subtropical stream in China.</title>
        <authorList>
            <person name="Lu H."/>
        </authorList>
    </citation>
    <scope>NUCLEOTIDE SEQUENCE [LARGE SCALE GENOMIC DNA]</scope>
    <source>
        <strain evidence="3 4">FT80W</strain>
    </source>
</reference>
<comment type="caution">
    <text evidence="3">The sequence shown here is derived from an EMBL/GenBank/DDBJ whole genome shotgun (WGS) entry which is preliminary data.</text>
</comment>
<evidence type="ECO:0000256" key="1">
    <source>
        <dbReference type="SAM" id="MobiDB-lite"/>
    </source>
</evidence>
<name>A0A6I2KSE3_9BURK</name>
<evidence type="ECO:0000313" key="4">
    <source>
        <dbReference type="Proteomes" id="UP000433309"/>
    </source>
</evidence>
<keyword evidence="2" id="KW-1133">Transmembrane helix</keyword>
<feature type="compositionally biased region" description="Pro residues" evidence="1">
    <location>
        <begin position="374"/>
        <end position="390"/>
    </location>
</feature>
<keyword evidence="2" id="KW-0812">Transmembrane</keyword>
<dbReference type="Proteomes" id="UP000433309">
    <property type="component" value="Unassembled WGS sequence"/>
</dbReference>
<proteinExistence type="predicted"/>
<gene>
    <name evidence="3" type="ORF">GJ699_01155</name>
</gene>
<dbReference type="AlphaFoldDB" id="A0A6I2KSE3"/>
<keyword evidence="4" id="KW-1185">Reference proteome</keyword>
<feature type="compositionally biased region" description="Basic and acidic residues" evidence="1">
    <location>
        <begin position="344"/>
        <end position="369"/>
    </location>
</feature>
<organism evidence="3 4">
    <name type="scientific">Duganella guangzhouensis</name>
    <dbReference type="NCBI Taxonomy" id="2666084"/>
    <lineage>
        <taxon>Bacteria</taxon>
        <taxon>Pseudomonadati</taxon>
        <taxon>Pseudomonadota</taxon>
        <taxon>Betaproteobacteria</taxon>
        <taxon>Burkholderiales</taxon>
        <taxon>Oxalobacteraceae</taxon>
        <taxon>Telluria group</taxon>
        <taxon>Duganella</taxon>
    </lineage>
</organism>
<dbReference type="EMBL" id="WKJK01000001">
    <property type="protein sequence ID" value="MRW88588.1"/>
    <property type="molecule type" value="Genomic_DNA"/>
</dbReference>
<evidence type="ECO:0000313" key="3">
    <source>
        <dbReference type="EMBL" id="MRW88588.1"/>
    </source>
</evidence>
<feature type="region of interest" description="Disordered" evidence="1">
    <location>
        <begin position="344"/>
        <end position="390"/>
    </location>
</feature>
<feature type="transmembrane region" description="Helical" evidence="2">
    <location>
        <begin position="203"/>
        <end position="223"/>
    </location>
</feature>
<accession>A0A6I2KSE3</accession>